<keyword evidence="3" id="KW-0808">Transferase</keyword>
<protein>
    <submittedName>
        <fullName evidence="3">N-acetylglucosamine-1-phosphate uridyltransferase</fullName>
    </submittedName>
</protein>
<dbReference type="GO" id="GO:0016740">
    <property type="term" value="F:transferase activity"/>
    <property type="evidence" value="ECO:0007669"/>
    <property type="project" value="UniProtKB-KW"/>
</dbReference>
<keyword evidence="1" id="KW-0560">Oxidoreductase</keyword>
<evidence type="ECO:0000256" key="1">
    <source>
        <dbReference type="ARBA" id="ARBA00023002"/>
    </source>
</evidence>
<dbReference type="Proteomes" id="UP000032515">
    <property type="component" value="Unassembled WGS sequence"/>
</dbReference>
<sequence>MLDDADATRQSDLRGGMSPWAAGVKRLIRKPLTHNIAVDVLIVGAGITGSMMAERLTRLGHQVCIIDRERPGFGSTVASTAMLEWEIDRSLVELAAIYGFERAAEVYRLSLGAVGGLYELVNAMPEVGSLRQRSTVYLAGGDNGARELLAEHELRKRAGLPGEFLDHRTLRAEFDFDRDAAIVSPGSAEVDPLRLSHALLGAAVARGAMLFDAEAVSFDSGGGAVTVATDTGGTIEAANVVLATGYVMPDIVTSDLHKTASSWVIATPPQAQGTLWRDGALIWEASSPYLYARTTIDNRIVIGGEDDDQIVEPDARDALMPAKAEILRR</sequence>
<dbReference type="PANTHER" id="PTHR13847">
    <property type="entry name" value="SARCOSINE DEHYDROGENASE-RELATED"/>
    <property type="match status" value="1"/>
</dbReference>
<feature type="non-terminal residue" evidence="3">
    <location>
        <position position="329"/>
    </location>
</feature>
<evidence type="ECO:0000313" key="3">
    <source>
        <dbReference type="EMBL" id="KIZ39922.1"/>
    </source>
</evidence>
<evidence type="ECO:0000259" key="2">
    <source>
        <dbReference type="Pfam" id="PF01266"/>
    </source>
</evidence>
<feature type="domain" description="FAD dependent oxidoreductase" evidence="2">
    <location>
        <begin position="39"/>
        <end position="321"/>
    </location>
</feature>
<dbReference type="Pfam" id="PF01266">
    <property type="entry name" value="DAO"/>
    <property type="match status" value="1"/>
</dbReference>
<accession>A0A0D7EKC7</accession>
<evidence type="ECO:0000313" key="4">
    <source>
        <dbReference type="Proteomes" id="UP000032515"/>
    </source>
</evidence>
<dbReference type="InterPro" id="IPR006076">
    <property type="entry name" value="FAD-dep_OxRdtase"/>
</dbReference>
<gene>
    <name evidence="3" type="ORF">OO17_19070</name>
</gene>
<dbReference type="PANTHER" id="PTHR13847:SF201">
    <property type="entry name" value="PUTATIBE OXIDOREDUCTASE"/>
    <property type="match status" value="1"/>
</dbReference>
<dbReference type="AlphaFoldDB" id="A0A0D7EKC7"/>
<comment type="caution">
    <text evidence="3">The sequence shown here is derived from an EMBL/GenBank/DDBJ whole genome shotgun (WGS) entry which is preliminary data.</text>
</comment>
<organism evidence="3 4">
    <name type="scientific">Rhodopseudomonas palustris</name>
    <dbReference type="NCBI Taxonomy" id="1076"/>
    <lineage>
        <taxon>Bacteria</taxon>
        <taxon>Pseudomonadati</taxon>
        <taxon>Pseudomonadota</taxon>
        <taxon>Alphaproteobacteria</taxon>
        <taxon>Hyphomicrobiales</taxon>
        <taxon>Nitrobacteraceae</taxon>
        <taxon>Rhodopseudomonas</taxon>
    </lineage>
</organism>
<dbReference type="SUPFAM" id="SSF51905">
    <property type="entry name" value="FAD/NAD(P)-binding domain"/>
    <property type="match status" value="1"/>
</dbReference>
<dbReference type="EMBL" id="JXXE01000388">
    <property type="protein sequence ID" value="KIZ39922.1"/>
    <property type="molecule type" value="Genomic_DNA"/>
</dbReference>
<dbReference type="GO" id="GO:0016491">
    <property type="term" value="F:oxidoreductase activity"/>
    <property type="evidence" value="ECO:0007669"/>
    <property type="project" value="UniProtKB-KW"/>
</dbReference>
<dbReference type="Gene3D" id="3.50.50.60">
    <property type="entry name" value="FAD/NAD(P)-binding domain"/>
    <property type="match status" value="1"/>
</dbReference>
<dbReference type="GO" id="GO:0005737">
    <property type="term" value="C:cytoplasm"/>
    <property type="evidence" value="ECO:0007669"/>
    <property type="project" value="TreeGrafter"/>
</dbReference>
<reference evidence="3 4" key="1">
    <citation type="submission" date="2014-11" db="EMBL/GenBank/DDBJ databases">
        <title>Genomics and ecophysiology of heterotrophic nitrogen fixing bacteria isolated from estuarine surface water.</title>
        <authorList>
            <person name="Bentzon-Tilia M."/>
            <person name="Severin I."/>
            <person name="Hansen L.H."/>
            <person name="Riemann L."/>
        </authorList>
    </citation>
    <scope>NUCLEOTIDE SEQUENCE [LARGE SCALE GENOMIC DNA]</scope>
    <source>
        <strain evidence="3 4">BAL398</strain>
    </source>
</reference>
<proteinExistence type="predicted"/>
<dbReference type="Gene3D" id="3.30.9.10">
    <property type="entry name" value="D-Amino Acid Oxidase, subunit A, domain 2"/>
    <property type="match status" value="1"/>
</dbReference>
<dbReference type="InterPro" id="IPR036188">
    <property type="entry name" value="FAD/NAD-bd_sf"/>
</dbReference>
<name>A0A0D7EKC7_RHOPL</name>